<dbReference type="SUPFAM" id="SSF54523">
    <property type="entry name" value="Pili subunits"/>
    <property type="match status" value="1"/>
</dbReference>
<dbReference type="Pfam" id="PF07963">
    <property type="entry name" value="N_methyl"/>
    <property type="match status" value="1"/>
</dbReference>
<organism evidence="1 2">
    <name type="scientific">Pseudomethylobacillus aquaticus</name>
    <dbReference type="NCBI Taxonomy" id="2676064"/>
    <lineage>
        <taxon>Bacteria</taxon>
        <taxon>Pseudomonadati</taxon>
        <taxon>Pseudomonadota</taxon>
        <taxon>Betaproteobacteria</taxon>
        <taxon>Nitrosomonadales</taxon>
        <taxon>Methylophilaceae</taxon>
        <taxon>Pseudomethylobacillus</taxon>
    </lineage>
</organism>
<dbReference type="InterPro" id="IPR045584">
    <property type="entry name" value="Pilin-like"/>
</dbReference>
<evidence type="ECO:0000313" key="1">
    <source>
        <dbReference type="EMBL" id="ROH85877.1"/>
    </source>
</evidence>
<dbReference type="NCBIfam" id="TIGR02532">
    <property type="entry name" value="IV_pilin_GFxxxE"/>
    <property type="match status" value="1"/>
</dbReference>
<dbReference type="RefSeq" id="WP_123237651.1">
    <property type="nucleotide sequence ID" value="NZ_RJVP01000004.1"/>
</dbReference>
<proteinExistence type="predicted"/>
<dbReference type="PROSITE" id="PS00409">
    <property type="entry name" value="PROKAR_NTER_METHYL"/>
    <property type="match status" value="1"/>
</dbReference>
<protein>
    <submittedName>
        <fullName evidence="1">Prepilin-type N-terminal cleavage/methylation domain-containing protein</fullName>
    </submittedName>
</protein>
<dbReference type="Gene3D" id="3.30.700.10">
    <property type="entry name" value="Glycoprotein, Type 4 Pilin"/>
    <property type="match status" value="1"/>
</dbReference>
<comment type="caution">
    <text evidence="1">The sequence shown here is derived from an EMBL/GenBank/DDBJ whole genome shotgun (WGS) entry which is preliminary data.</text>
</comment>
<sequence length="215" mass="22301">MKRNAGFTLIELAIVLVVVGLLLGGVLKGQELIGSAKVKSLTSELKNLQTYMYTYQDKFRALPGDDRSAAIHVGGTNAAGTQNASIDGVWNGASLPAASETELFWQHVRLAGLANGSTNINTAGYYPRNTEGGRIGVQSSATLAVLTNMPAGHAGCMDGLSSKLVTQMDILLDDGETSSGSLRAYDTAVLTARDGDSTASINAAPAASYAVCLAF</sequence>
<dbReference type="InterPro" id="IPR012902">
    <property type="entry name" value="N_methyl_site"/>
</dbReference>
<reference evidence="1 2" key="1">
    <citation type="submission" date="2018-10" db="EMBL/GenBank/DDBJ databases">
        <authorList>
            <person name="Chen W.-M."/>
        </authorList>
    </citation>
    <scope>NUCLEOTIDE SEQUENCE [LARGE SCALE GENOMIC DNA]</scope>
    <source>
        <strain evidence="1 2">H-5</strain>
    </source>
</reference>
<gene>
    <name evidence="1" type="ORF">ED236_09090</name>
</gene>
<dbReference type="EMBL" id="RJVP01000004">
    <property type="protein sequence ID" value="ROH85877.1"/>
    <property type="molecule type" value="Genomic_DNA"/>
</dbReference>
<name>A0A3N0UZA5_9PROT</name>
<accession>A0A3N0UZA5</accession>
<evidence type="ECO:0000313" key="2">
    <source>
        <dbReference type="Proteomes" id="UP000275137"/>
    </source>
</evidence>
<keyword evidence="2" id="KW-1185">Reference proteome</keyword>
<dbReference type="AlphaFoldDB" id="A0A3N0UZA5"/>
<dbReference type="Proteomes" id="UP000275137">
    <property type="component" value="Unassembled WGS sequence"/>
</dbReference>